<dbReference type="EMBL" id="BGZK01002207">
    <property type="protein sequence ID" value="GBP91774.1"/>
    <property type="molecule type" value="Genomic_DNA"/>
</dbReference>
<proteinExistence type="predicted"/>
<gene>
    <name evidence="2" type="ORF">EVAR_90734_1</name>
</gene>
<name>A0A4C1ZXL6_EUMVA</name>
<organism evidence="2 3">
    <name type="scientific">Eumeta variegata</name>
    <name type="common">Bagworm moth</name>
    <name type="synonym">Eumeta japonica</name>
    <dbReference type="NCBI Taxonomy" id="151549"/>
    <lineage>
        <taxon>Eukaryota</taxon>
        <taxon>Metazoa</taxon>
        <taxon>Ecdysozoa</taxon>
        <taxon>Arthropoda</taxon>
        <taxon>Hexapoda</taxon>
        <taxon>Insecta</taxon>
        <taxon>Pterygota</taxon>
        <taxon>Neoptera</taxon>
        <taxon>Endopterygota</taxon>
        <taxon>Lepidoptera</taxon>
        <taxon>Glossata</taxon>
        <taxon>Ditrysia</taxon>
        <taxon>Tineoidea</taxon>
        <taxon>Psychidae</taxon>
        <taxon>Oiketicinae</taxon>
        <taxon>Eumeta</taxon>
    </lineage>
</organism>
<reference evidence="2 3" key="1">
    <citation type="journal article" date="2019" name="Commun. Biol.">
        <title>The bagworm genome reveals a unique fibroin gene that provides high tensile strength.</title>
        <authorList>
            <person name="Kono N."/>
            <person name="Nakamura H."/>
            <person name="Ohtoshi R."/>
            <person name="Tomita M."/>
            <person name="Numata K."/>
            <person name="Arakawa K."/>
        </authorList>
    </citation>
    <scope>NUCLEOTIDE SEQUENCE [LARGE SCALE GENOMIC DNA]</scope>
</reference>
<accession>A0A4C1ZXL6</accession>
<protein>
    <submittedName>
        <fullName evidence="2">Uncharacterized protein</fullName>
    </submittedName>
</protein>
<dbReference type="AlphaFoldDB" id="A0A4C1ZXL6"/>
<evidence type="ECO:0000256" key="1">
    <source>
        <dbReference type="SAM" id="MobiDB-lite"/>
    </source>
</evidence>
<comment type="caution">
    <text evidence="2">The sequence shown here is derived from an EMBL/GenBank/DDBJ whole genome shotgun (WGS) entry which is preliminary data.</text>
</comment>
<feature type="region of interest" description="Disordered" evidence="1">
    <location>
        <begin position="84"/>
        <end position="104"/>
    </location>
</feature>
<sequence>MWDEISGKTKSQKRQPSNFFLRRSRLDLARILERSLQDRSEARSEEQKDESNALGLECGLARCVGVLLFRMKRSSLSIMSTKFLPAESTPSEPQRDVTGNRHGSVPFLLAGQERSAAAGWSKGYRSMT</sequence>
<evidence type="ECO:0000313" key="3">
    <source>
        <dbReference type="Proteomes" id="UP000299102"/>
    </source>
</evidence>
<keyword evidence="3" id="KW-1185">Reference proteome</keyword>
<dbReference type="Proteomes" id="UP000299102">
    <property type="component" value="Unassembled WGS sequence"/>
</dbReference>
<evidence type="ECO:0000313" key="2">
    <source>
        <dbReference type="EMBL" id="GBP91774.1"/>
    </source>
</evidence>